<protein>
    <submittedName>
        <fullName evidence="5">UDP-N-acetyl-D-glucosamine 6-dehydrogenase WbpA</fullName>
        <ecNumber evidence="5">1.1.1.136</ecNumber>
    </submittedName>
</protein>
<dbReference type="InterPro" id="IPR028359">
    <property type="entry name" value="UDP_ManNAc/GlcNAc_DH"/>
</dbReference>
<dbReference type="GO" id="GO:0047004">
    <property type="term" value="F:UDP-N-acetylglucosamine 6-dehydrogenase activity"/>
    <property type="evidence" value="ECO:0007669"/>
    <property type="project" value="UniProtKB-EC"/>
</dbReference>
<name>A0A097APW0_THEKI</name>
<dbReference type="SUPFAM" id="SSF52413">
    <property type="entry name" value="UDP-glucose/GDP-mannose dehydrogenase C-terminal domain"/>
    <property type="match status" value="1"/>
</dbReference>
<keyword evidence="6" id="KW-1185">Reference proteome</keyword>
<dbReference type="OrthoDB" id="9803238at2"/>
<dbReference type="NCBIfam" id="TIGR03026">
    <property type="entry name" value="NDP-sugDHase"/>
    <property type="match status" value="1"/>
</dbReference>
<dbReference type="PIRSF" id="PIRSF000124">
    <property type="entry name" value="UDPglc_GDPman_dh"/>
    <property type="match status" value="1"/>
</dbReference>
<evidence type="ECO:0000256" key="3">
    <source>
        <dbReference type="PIRNR" id="PIRNR000124"/>
    </source>
</evidence>
<dbReference type="EC" id="1.1.1.136" evidence="5"/>
<evidence type="ECO:0000313" key="6">
    <source>
        <dbReference type="Proteomes" id="UP000029669"/>
    </source>
</evidence>
<dbReference type="PANTHER" id="PTHR43491">
    <property type="entry name" value="UDP-N-ACETYL-D-MANNOSAMINE DEHYDROGENASE"/>
    <property type="match status" value="1"/>
</dbReference>
<dbReference type="InterPro" id="IPR014027">
    <property type="entry name" value="UDP-Glc/GDP-Man_DH_C"/>
</dbReference>
<dbReference type="InterPro" id="IPR036220">
    <property type="entry name" value="UDP-Glc/GDP-Man_DH_C_sf"/>
</dbReference>
<dbReference type="GO" id="GO:0051287">
    <property type="term" value="F:NAD binding"/>
    <property type="evidence" value="ECO:0007669"/>
    <property type="project" value="InterPro"/>
</dbReference>
<dbReference type="GO" id="GO:0000271">
    <property type="term" value="P:polysaccharide biosynthetic process"/>
    <property type="evidence" value="ECO:0007669"/>
    <property type="project" value="InterPro"/>
</dbReference>
<evidence type="ECO:0000259" key="4">
    <source>
        <dbReference type="SMART" id="SM00984"/>
    </source>
</evidence>
<dbReference type="InterPro" id="IPR008927">
    <property type="entry name" value="6-PGluconate_DH-like_C_sf"/>
</dbReference>
<dbReference type="PIRSF" id="PIRSF500136">
    <property type="entry name" value="UDP_ManNAc_DH"/>
    <property type="match status" value="1"/>
</dbReference>
<dbReference type="InterPro" id="IPR036291">
    <property type="entry name" value="NAD(P)-bd_dom_sf"/>
</dbReference>
<dbReference type="STRING" id="2325.TKV_c06630"/>
<reference evidence="6" key="1">
    <citation type="journal article" date="2015" name="Genome Announc.">
        <title>Whole-Genome Sequences of 80 Environmental and Clinical Isolates of Burkholderia pseudomallei.</title>
        <authorList>
            <person name="Johnson S.L."/>
            <person name="Baker A.L."/>
            <person name="Chain P.S."/>
            <person name="Currie B.J."/>
            <person name="Daligault H.E."/>
            <person name="Davenport K.W."/>
            <person name="Davis C.B."/>
            <person name="Inglis T.J."/>
            <person name="Kaestli M."/>
            <person name="Koren S."/>
            <person name="Mayo M."/>
            <person name="Merritt A.J."/>
            <person name="Price E.P."/>
            <person name="Sarovich D.S."/>
            <person name="Warner J."/>
            <person name="Rosovitz M.J."/>
        </authorList>
    </citation>
    <scope>NUCLEOTIDE SEQUENCE [LARGE SCALE GENOMIC DNA]</scope>
    <source>
        <strain evidence="6">DSM 2030</strain>
    </source>
</reference>
<sequence length="445" mass="50392">MERKKEFSRTYYELLDKIESKKAVIGVIGLGYVGLPLAVEKAKAGYKVIGFDIQEHKVEKVNKGINYIGDILDGDLKEVVEQGRLTATNDYAFLKDVDAVAICVPTPLDKNKQPDLSYIINSTKEIAKYLHKGMLVVLESTTYPGTTEEVVKPILDETGLICGEDYFLAYSPERVDPGNKQYNTKNTPKVVGGVTKQCTKIAAALYRNVLDSEVFEVSSPKVAEMEKIYENTFRNINIALANEMAIICYRMGIDVWEVIEAAKTKPYGFMAFYPGPGLGGHCIPIDPFYLAWKAREYDYHTRLIETSGEINNYMPEFVVERISRILNRFKKPINGSTILLLGVAYKKDIDDIRESPALKIISMLEKEGAKVKYNDPHVPEFKHNGKLYYSENLTDDLLSSSDLVVITTDHTKYDYEHIVKTAKFVFDTRNATKNLKELREKIEVL</sequence>
<dbReference type="GO" id="GO:0016628">
    <property type="term" value="F:oxidoreductase activity, acting on the CH-CH group of donors, NAD or NADP as acceptor"/>
    <property type="evidence" value="ECO:0007669"/>
    <property type="project" value="InterPro"/>
</dbReference>
<accession>A0A097APW0</accession>
<comment type="similarity">
    <text evidence="3">Belongs to the UDP-glucose/GDP-mannose dehydrogenase family.</text>
</comment>
<dbReference type="Proteomes" id="UP000029669">
    <property type="component" value="Chromosome"/>
</dbReference>
<dbReference type="EMBL" id="CP009170">
    <property type="protein sequence ID" value="AIS51848.1"/>
    <property type="molecule type" value="Genomic_DNA"/>
</dbReference>
<dbReference type="SMART" id="SM00984">
    <property type="entry name" value="UDPG_MGDP_dh_C"/>
    <property type="match status" value="1"/>
</dbReference>
<dbReference type="HOGENOM" id="CLU_023810_3_2_9"/>
<dbReference type="RefSeq" id="WP_049684727.1">
    <property type="nucleotide sequence ID" value="NZ_CP009170.1"/>
</dbReference>
<dbReference type="InterPro" id="IPR017476">
    <property type="entry name" value="UDP-Glc/GDP-Man"/>
</dbReference>
<proteinExistence type="inferred from homology"/>
<keyword evidence="1 5" id="KW-0560">Oxidoreductase</keyword>
<evidence type="ECO:0000313" key="5">
    <source>
        <dbReference type="EMBL" id="AIS51848.1"/>
    </source>
</evidence>
<dbReference type="AlphaFoldDB" id="A0A097APW0"/>
<evidence type="ECO:0000256" key="2">
    <source>
        <dbReference type="ARBA" id="ARBA00023027"/>
    </source>
</evidence>
<dbReference type="PANTHER" id="PTHR43491:SF1">
    <property type="entry name" value="UDP-N-ACETYL-D-MANNOSAMINE DEHYDROGENASE"/>
    <property type="match status" value="1"/>
</dbReference>
<dbReference type="InterPro" id="IPR014026">
    <property type="entry name" value="UDP-Glc/GDP-Man_DH_dimer"/>
</dbReference>
<dbReference type="Pfam" id="PF03720">
    <property type="entry name" value="UDPG_MGDP_dh_C"/>
    <property type="match status" value="1"/>
</dbReference>
<dbReference type="Pfam" id="PF03721">
    <property type="entry name" value="UDPG_MGDP_dh_N"/>
    <property type="match status" value="1"/>
</dbReference>
<dbReference type="InterPro" id="IPR001732">
    <property type="entry name" value="UDP-Glc/GDP-Man_DH_N"/>
</dbReference>
<dbReference type="KEGG" id="tki:TKV_c06630"/>
<dbReference type="SUPFAM" id="SSF48179">
    <property type="entry name" value="6-phosphogluconate dehydrogenase C-terminal domain-like"/>
    <property type="match status" value="1"/>
</dbReference>
<gene>
    <name evidence="5" type="primary">wbpA</name>
    <name evidence="5" type="ORF">TKV_c06630</name>
</gene>
<evidence type="ECO:0000256" key="1">
    <source>
        <dbReference type="ARBA" id="ARBA00023002"/>
    </source>
</evidence>
<dbReference type="Gene3D" id="3.40.50.720">
    <property type="entry name" value="NAD(P)-binding Rossmann-like Domain"/>
    <property type="match status" value="2"/>
</dbReference>
<organism evidence="5 6">
    <name type="scientific">Thermoanaerobacter kivui</name>
    <name type="common">Acetogenium kivui</name>
    <dbReference type="NCBI Taxonomy" id="2325"/>
    <lineage>
        <taxon>Bacteria</taxon>
        <taxon>Bacillati</taxon>
        <taxon>Bacillota</taxon>
        <taxon>Clostridia</taxon>
        <taxon>Thermoanaerobacterales</taxon>
        <taxon>Thermoanaerobacteraceae</taxon>
        <taxon>Thermoanaerobacter</taxon>
    </lineage>
</organism>
<dbReference type="eggNOG" id="COG0677">
    <property type="taxonomic scope" value="Bacteria"/>
</dbReference>
<dbReference type="SUPFAM" id="SSF51735">
    <property type="entry name" value="NAD(P)-binding Rossmann-fold domains"/>
    <property type="match status" value="1"/>
</dbReference>
<dbReference type="Pfam" id="PF00984">
    <property type="entry name" value="UDPG_MGDP_dh"/>
    <property type="match status" value="1"/>
</dbReference>
<feature type="domain" description="UDP-glucose/GDP-mannose dehydrogenase C-terminal" evidence="4">
    <location>
        <begin position="339"/>
        <end position="434"/>
    </location>
</feature>
<keyword evidence="2" id="KW-0520">NAD</keyword>